<dbReference type="Proteomes" id="UP001268089">
    <property type="component" value="Unassembled WGS sequence"/>
</dbReference>
<dbReference type="PANTHER" id="PTHR22726:SF1">
    <property type="entry name" value="METALLOENDOPEPTIDASE OMA1, MITOCHONDRIAL"/>
    <property type="match status" value="1"/>
</dbReference>
<protein>
    <submittedName>
        <fullName evidence="9">Zn-dependent protease</fullName>
    </submittedName>
</protein>
<dbReference type="GO" id="GO:0006508">
    <property type="term" value="P:proteolysis"/>
    <property type="evidence" value="ECO:0007669"/>
    <property type="project" value="UniProtKB-KW"/>
</dbReference>
<dbReference type="InterPro" id="IPR001915">
    <property type="entry name" value="Peptidase_M48"/>
</dbReference>
<comment type="similarity">
    <text evidence="6">Belongs to the peptidase M48 family.</text>
</comment>
<dbReference type="EMBL" id="JAVDXO010000007">
    <property type="protein sequence ID" value="MDR7307761.1"/>
    <property type="molecule type" value="Genomic_DNA"/>
</dbReference>
<feature type="domain" description="Peptidase M48" evidence="8">
    <location>
        <begin position="107"/>
        <end position="287"/>
    </location>
</feature>
<gene>
    <name evidence="9" type="ORF">J2X15_003065</name>
</gene>
<dbReference type="GO" id="GO:0008233">
    <property type="term" value="F:peptidase activity"/>
    <property type="evidence" value="ECO:0007669"/>
    <property type="project" value="UniProtKB-KW"/>
</dbReference>
<name>A0ABU1ZQD6_9BURK</name>
<feature type="signal peptide" evidence="7">
    <location>
        <begin position="1"/>
        <end position="23"/>
    </location>
</feature>
<evidence type="ECO:0000256" key="5">
    <source>
        <dbReference type="ARBA" id="ARBA00023049"/>
    </source>
</evidence>
<dbReference type="InterPro" id="IPR051156">
    <property type="entry name" value="Mito/Outer_Membr_Metalloprot"/>
</dbReference>
<keyword evidence="10" id="KW-1185">Reference proteome</keyword>
<dbReference type="Pfam" id="PF01435">
    <property type="entry name" value="Peptidase_M48"/>
    <property type="match status" value="1"/>
</dbReference>
<evidence type="ECO:0000256" key="4">
    <source>
        <dbReference type="ARBA" id="ARBA00022833"/>
    </source>
</evidence>
<evidence type="ECO:0000256" key="6">
    <source>
        <dbReference type="RuleBase" id="RU003983"/>
    </source>
</evidence>
<proteinExistence type="inferred from homology"/>
<comment type="cofactor">
    <cofactor evidence="6">
        <name>Zn(2+)</name>
        <dbReference type="ChEBI" id="CHEBI:29105"/>
    </cofactor>
    <text evidence="6">Binds 1 zinc ion per subunit.</text>
</comment>
<evidence type="ECO:0000256" key="1">
    <source>
        <dbReference type="ARBA" id="ARBA00022670"/>
    </source>
</evidence>
<comment type="caution">
    <text evidence="9">The sequence shown here is derived from an EMBL/GenBank/DDBJ whole genome shotgun (WGS) entry which is preliminary data.</text>
</comment>
<keyword evidence="1 6" id="KW-0645">Protease</keyword>
<keyword evidence="3 6" id="KW-0378">Hydrolase</keyword>
<evidence type="ECO:0000256" key="3">
    <source>
        <dbReference type="ARBA" id="ARBA00022801"/>
    </source>
</evidence>
<keyword evidence="5 6" id="KW-0482">Metalloprotease</keyword>
<keyword evidence="7" id="KW-0732">Signal</keyword>
<evidence type="ECO:0000313" key="10">
    <source>
        <dbReference type="Proteomes" id="UP001268089"/>
    </source>
</evidence>
<dbReference type="RefSeq" id="WP_310344243.1">
    <property type="nucleotide sequence ID" value="NZ_JAVDXO010000007.1"/>
</dbReference>
<evidence type="ECO:0000313" key="9">
    <source>
        <dbReference type="EMBL" id="MDR7307761.1"/>
    </source>
</evidence>
<sequence length="314" mass="33071">MKRTVLSLCLAACFAAVPVSLQAQDAGKALGGLFQNLLKPNQGGGGGLGLSLGGNNNAANAGNAVDLVGLLSQSLEQIDEPKEIEIGRQLSAVLLGAKPLHKDVALQRYVNRLGRWISLQSARPDLPWTFAVLDDTGFNAFAAPGGYIFITKGLVDAVADESELAGILAHEIHHVVGKHHLKAMRKTAQAGLLTKAIASQFSNNVQGMVSAQLLALGKDLYSKGLDQEDELDADRSGVALAARAGFDPYGLVAVLQQLRTAKPDNPVFTLTLSTHPATQVRLDQLEAAMGQRLDALAGQPSPSIPQRLARNAGR</sequence>
<feature type="chain" id="PRO_5045095866" evidence="7">
    <location>
        <begin position="24"/>
        <end position="314"/>
    </location>
</feature>
<evidence type="ECO:0000256" key="7">
    <source>
        <dbReference type="SAM" id="SignalP"/>
    </source>
</evidence>
<dbReference type="PANTHER" id="PTHR22726">
    <property type="entry name" value="METALLOENDOPEPTIDASE OMA1"/>
    <property type="match status" value="1"/>
</dbReference>
<organism evidence="9 10">
    <name type="scientific">Rhodoferax saidenbachensis</name>
    <dbReference type="NCBI Taxonomy" id="1484693"/>
    <lineage>
        <taxon>Bacteria</taxon>
        <taxon>Pseudomonadati</taxon>
        <taxon>Pseudomonadota</taxon>
        <taxon>Betaproteobacteria</taxon>
        <taxon>Burkholderiales</taxon>
        <taxon>Comamonadaceae</taxon>
        <taxon>Rhodoferax</taxon>
    </lineage>
</organism>
<evidence type="ECO:0000256" key="2">
    <source>
        <dbReference type="ARBA" id="ARBA00022723"/>
    </source>
</evidence>
<evidence type="ECO:0000259" key="8">
    <source>
        <dbReference type="Pfam" id="PF01435"/>
    </source>
</evidence>
<dbReference type="Gene3D" id="3.30.2010.10">
    <property type="entry name" value="Metalloproteases ('zincins'), catalytic domain"/>
    <property type="match status" value="1"/>
</dbReference>
<accession>A0ABU1ZQD6</accession>
<keyword evidence="4 6" id="KW-0862">Zinc</keyword>
<reference evidence="9 10" key="1">
    <citation type="submission" date="2023-07" db="EMBL/GenBank/DDBJ databases">
        <title>Sorghum-associated microbial communities from plants grown in Nebraska, USA.</title>
        <authorList>
            <person name="Schachtman D."/>
        </authorList>
    </citation>
    <scope>NUCLEOTIDE SEQUENCE [LARGE SCALE GENOMIC DNA]</scope>
    <source>
        <strain evidence="9 10">BE308</strain>
    </source>
</reference>
<keyword evidence="2" id="KW-0479">Metal-binding</keyword>